<accession>A0A4U9HJH2</accession>
<dbReference type="Pfam" id="PF08346">
    <property type="entry name" value="AntA"/>
    <property type="match status" value="1"/>
</dbReference>
<feature type="domain" description="AntA/AntB antirepressor" evidence="1">
    <location>
        <begin position="46"/>
        <end position="116"/>
    </location>
</feature>
<evidence type="ECO:0000259" key="1">
    <source>
        <dbReference type="Pfam" id="PF08346"/>
    </source>
</evidence>
<evidence type="ECO:0000313" key="5">
    <source>
        <dbReference type="Proteomes" id="UP000310719"/>
    </source>
</evidence>
<evidence type="ECO:0000313" key="4">
    <source>
        <dbReference type="Proteomes" id="UP000222768"/>
    </source>
</evidence>
<dbReference type="STRING" id="83655.APT61_13400"/>
<dbReference type="AlphaFoldDB" id="A0A4U9HJH2"/>
<dbReference type="PANTHER" id="PTHR36180">
    <property type="entry name" value="DNA-BINDING PROTEIN-RELATED-RELATED"/>
    <property type="match status" value="1"/>
</dbReference>
<dbReference type="RefSeq" id="WP_032616695.1">
    <property type="nucleotide sequence ID" value="NZ_CP083630.1"/>
</dbReference>
<sequence>MKNNMTFIGQGLAHPEASQKQIINKDFASLIPVISGRISGREANVVSAKSLHQTLGVGRVFSSWFNGRVSQYGFTRGTDFDQLTPERVEINGAGRPEVDYAITIGMAKELAMVERNQQGRDVRQYFIQCEEELHRSAPEVAARFRRQLKARLNAANYFKPMCEALDAARAELGKQTQQRHYANESNMLARIVLGGLTAKQWAQNGSITGEPRDAMSTEQLEHLSYLEQTNITLIELGQDYQQRKVELMRLSQRWLAKRLGVSHA</sequence>
<protein>
    <submittedName>
        <fullName evidence="2">AntA/AntB antirepressor family protein</fullName>
    </submittedName>
    <submittedName>
        <fullName evidence="3">Phage anti-repressor protein</fullName>
    </submittedName>
</protein>
<organism evidence="3 5">
    <name type="scientific">Leclercia adecarboxylata</name>
    <dbReference type="NCBI Taxonomy" id="83655"/>
    <lineage>
        <taxon>Bacteria</taxon>
        <taxon>Pseudomonadati</taxon>
        <taxon>Pseudomonadota</taxon>
        <taxon>Gammaproteobacteria</taxon>
        <taxon>Enterobacterales</taxon>
        <taxon>Enterobacteriaceae</taxon>
        <taxon>Leclercia</taxon>
    </lineage>
</organism>
<proteinExistence type="predicted"/>
<gene>
    <name evidence="2" type="ORF">CRX53_02730</name>
    <name evidence="3" type="ORF">NCTC13032_01372</name>
</gene>
<reference evidence="3 5" key="3">
    <citation type="submission" date="2019-05" db="EMBL/GenBank/DDBJ databases">
        <authorList>
            <consortium name="Pathogen Informatics"/>
        </authorList>
    </citation>
    <scope>NUCLEOTIDE SEQUENCE [LARGE SCALE GENOMIC DNA]</scope>
    <source>
        <strain evidence="3 5">NCTC13032</strain>
    </source>
</reference>
<dbReference type="InterPro" id="IPR013557">
    <property type="entry name" value="AntA/B_antirep"/>
</dbReference>
<name>A0A4U9HJH2_9ENTR</name>
<dbReference type="PANTHER" id="PTHR36180:SF1">
    <property type="entry name" value="ANTA_ANTB ANTIREPRESSOR DOMAIN-CONTAINING PROTEIN"/>
    <property type="match status" value="1"/>
</dbReference>
<dbReference type="Proteomes" id="UP000222768">
    <property type="component" value="Unassembled WGS sequence"/>
</dbReference>
<dbReference type="Proteomes" id="UP000310719">
    <property type="component" value="Chromosome"/>
</dbReference>
<reference evidence="2" key="1">
    <citation type="submission" date="2017-09" db="EMBL/GenBank/DDBJ databases">
        <title>FDA dAtabase for Regulatory Grade micrObial Sequences (FDA-ARGOS): Supporting development and validation of Infectious Disease Dx tests.</title>
        <authorList>
            <person name="Minogue T."/>
            <person name="Wolcott M."/>
            <person name="Wasieloski L."/>
            <person name="Aguilar W."/>
            <person name="Moore D."/>
            <person name="Tallon L.J."/>
            <person name="Sadzewicz L."/>
            <person name="Ott S."/>
            <person name="Zhao X."/>
            <person name="Nagaraj S."/>
            <person name="Vavikolanu K."/>
            <person name="Aluvathingal J."/>
            <person name="Nadendla S."/>
            <person name="Sichtig H."/>
        </authorList>
    </citation>
    <scope>NUCLEOTIDE SEQUENCE</scope>
    <source>
        <strain evidence="2">FDAARGOS_404</strain>
    </source>
</reference>
<dbReference type="EMBL" id="PDLK01000002">
    <property type="protein sequence ID" value="PHH02950.1"/>
    <property type="molecule type" value="Genomic_DNA"/>
</dbReference>
<evidence type="ECO:0000313" key="2">
    <source>
        <dbReference type="EMBL" id="PHH02950.1"/>
    </source>
</evidence>
<evidence type="ECO:0000313" key="3">
    <source>
        <dbReference type="EMBL" id="VTP64298.1"/>
    </source>
</evidence>
<dbReference type="EMBL" id="LR590464">
    <property type="protein sequence ID" value="VTP64298.1"/>
    <property type="molecule type" value="Genomic_DNA"/>
</dbReference>
<reference evidence="4" key="2">
    <citation type="submission" date="2017-09" db="EMBL/GenBank/DDBJ databases">
        <title>FDA dAtabase for Regulatory Grade micrObial Sequences (FDA-ARGOS): Supporting development and validation of Infectious Disease Dx tests.</title>
        <authorList>
            <person name="Minogue T."/>
            <person name="Wolcott M."/>
            <person name="Wasieloski L."/>
            <person name="Aguilar W."/>
            <person name="Moore D."/>
            <person name="Tallon L."/>
            <person name="Sadzewicz L."/>
            <person name="Ott S."/>
            <person name="Zhao X."/>
            <person name="Nagaraj S."/>
            <person name="Vavikolanu K."/>
            <person name="Aluvathingal J."/>
            <person name="Nadendla S."/>
            <person name="Sichtig H."/>
        </authorList>
    </citation>
    <scope>NUCLEOTIDE SEQUENCE [LARGE SCALE GENOMIC DNA]</scope>
    <source>
        <strain evidence="4">FDAARGOS_404</strain>
    </source>
</reference>